<dbReference type="AlphaFoldDB" id="A0A0P8A9B3"/>
<feature type="transmembrane region" description="Helical" evidence="9">
    <location>
        <begin position="20"/>
        <end position="39"/>
    </location>
</feature>
<dbReference type="EMBL" id="LJXT01000065">
    <property type="protein sequence ID" value="KPQ14404.1"/>
    <property type="molecule type" value="Genomic_DNA"/>
</dbReference>
<dbReference type="InterPro" id="IPR002550">
    <property type="entry name" value="CNNM"/>
</dbReference>
<dbReference type="SMART" id="SM00116">
    <property type="entry name" value="CBS"/>
    <property type="match status" value="2"/>
</dbReference>
<gene>
    <name evidence="12" type="primary">gldE</name>
    <name evidence="12" type="ORF">HLUCCX10_10750</name>
</gene>
<dbReference type="Gene3D" id="3.10.580.10">
    <property type="entry name" value="CBS-domain"/>
    <property type="match status" value="1"/>
</dbReference>
<dbReference type="InterPro" id="IPR044751">
    <property type="entry name" value="Ion_transp-like_CBS"/>
</dbReference>
<keyword evidence="7" id="KW-0129">CBS domain</keyword>
<dbReference type="SUPFAM" id="SSF56176">
    <property type="entry name" value="FAD-binding/transporter-associated domain-like"/>
    <property type="match status" value="1"/>
</dbReference>
<comment type="caution">
    <text evidence="12">The sequence shown here is derived from an EMBL/GenBank/DDBJ whole genome shotgun (WGS) entry which is preliminary data.</text>
</comment>
<dbReference type="NCBIfam" id="TIGR03520">
    <property type="entry name" value="GldE"/>
    <property type="match status" value="1"/>
</dbReference>
<dbReference type="SUPFAM" id="SSF54631">
    <property type="entry name" value="CBS-domain pair"/>
    <property type="match status" value="1"/>
</dbReference>
<keyword evidence="3" id="KW-1003">Cell membrane</keyword>
<feature type="transmembrane region" description="Helical" evidence="9">
    <location>
        <begin position="111"/>
        <end position="133"/>
    </location>
</feature>
<organism evidence="12 13">
    <name type="scientific">Algoriphagus marincola HL-49</name>
    <dbReference type="NCBI Taxonomy" id="1305737"/>
    <lineage>
        <taxon>Bacteria</taxon>
        <taxon>Pseudomonadati</taxon>
        <taxon>Bacteroidota</taxon>
        <taxon>Cytophagia</taxon>
        <taxon>Cytophagales</taxon>
        <taxon>Cyclobacteriaceae</taxon>
        <taxon>Algoriphagus</taxon>
    </lineage>
</organism>
<dbReference type="GO" id="GO:0005886">
    <property type="term" value="C:plasma membrane"/>
    <property type="evidence" value="ECO:0007669"/>
    <property type="project" value="UniProtKB-SubCell"/>
</dbReference>
<dbReference type="Proteomes" id="UP000050421">
    <property type="component" value="Unassembled WGS sequence"/>
</dbReference>
<dbReference type="PATRIC" id="fig|1305737.6.peg.2778"/>
<reference evidence="12 13" key="1">
    <citation type="submission" date="2015-09" db="EMBL/GenBank/DDBJ databases">
        <title>Identification and resolution of microdiversity through metagenomic sequencing of parallel consortia.</title>
        <authorList>
            <person name="Nelson W.C."/>
            <person name="Romine M.F."/>
            <person name="Lindemann S.R."/>
        </authorList>
    </citation>
    <scope>NUCLEOTIDE SEQUENCE [LARGE SCALE GENOMIC DNA]</scope>
    <source>
        <strain evidence="12">HL-49</strain>
    </source>
</reference>
<feature type="domain" description="CBS" evidence="10">
    <location>
        <begin position="291"/>
        <end position="339"/>
    </location>
</feature>
<evidence type="ECO:0000256" key="2">
    <source>
        <dbReference type="ARBA" id="ARBA00006337"/>
    </source>
</evidence>
<evidence type="ECO:0000313" key="13">
    <source>
        <dbReference type="Proteomes" id="UP000050421"/>
    </source>
</evidence>
<evidence type="ECO:0000256" key="4">
    <source>
        <dbReference type="ARBA" id="ARBA00022692"/>
    </source>
</evidence>
<dbReference type="Pfam" id="PF03471">
    <property type="entry name" value="CorC_HlyC"/>
    <property type="match status" value="1"/>
</dbReference>
<comment type="similarity">
    <text evidence="2">Belongs to the UPF0053 family.</text>
</comment>
<name>A0A0P8A9B3_9BACT</name>
<dbReference type="InterPro" id="IPR019862">
    <property type="entry name" value="Motility-assoc_prot_GldE"/>
</dbReference>
<dbReference type="InterPro" id="IPR000644">
    <property type="entry name" value="CBS_dom"/>
</dbReference>
<dbReference type="STRING" id="1305737.GCA_000526355_03130"/>
<feature type="domain" description="CBS" evidence="10">
    <location>
        <begin position="229"/>
        <end position="278"/>
    </location>
</feature>
<dbReference type="FunFam" id="3.10.580.10:FF:000002">
    <property type="entry name" value="Magnesium/cobalt efflux protein CorC"/>
    <property type="match status" value="1"/>
</dbReference>
<evidence type="ECO:0000313" key="12">
    <source>
        <dbReference type="EMBL" id="KPQ14404.1"/>
    </source>
</evidence>
<evidence type="ECO:0000259" key="11">
    <source>
        <dbReference type="SMART" id="SM01091"/>
    </source>
</evidence>
<feature type="transmembrane region" description="Helical" evidence="9">
    <location>
        <begin position="77"/>
        <end position="105"/>
    </location>
</feature>
<dbReference type="SMART" id="SM01091">
    <property type="entry name" value="CorC_HlyC"/>
    <property type="match status" value="1"/>
</dbReference>
<dbReference type="GO" id="GO:0050660">
    <property type="term" value="F:flavin adenine dinucleotide binding"/>
    <property type="evidence" value="ECO:0007669"/>
    <property type="project" value="InterPro"/>
</dbReference>
<comment type="subcellular location">
    <subcellularLocation>
        <location evidence="1">Cell membrane</location>
        <topology evidence="1">Multi-pass membrane protein</topology>
    </subcellularLocation>
</comment>
<protein>
    <submittedName>
        <fullName evidence="12">Gliding motility-associated protein GldE</fullName>
    </submittedName>
</protein>
<dbReference type="InterPro" id="IPR036318">
    <property type="entry name" value="FAD-bd_PCMH-like_sf"/>
</dbReference>
<evidence type="ECO:0000256" key="7">
    <source>
        <dbReference type="ARBA" id="ARBA00023122"/>
    </source>
</evidence>
<evidence type="ECO:0000259" key="10">
    <source>
        <dbReference type="SMART" id="SM00116"/>
    </source>
</evidence>
<evidence type="ECO:0000256" key="8">
    <source>
        <dbReference type="ARBA" id="ARBA00023136"/>
    </source>
</evidence>
<dbReference type="InterPro" id="IPR046342">
    <property type="entry name" value="CBS_dom_sf"/>
</dbReference>
<dbReference type="InterPro" id="IPR016169">
    <property type="entry name" value="FAD-bd_PCMH_sub2"/>
</dbReference>
<evidence type="ECO:0000256" key="5">
    <source>
        <dbReference type="ARBA" id="ARBA00022737"/>
    </source>
</evidence>
<dbReference type="Pfam" id="PF01595">
    <property type="entry name" value="CNNM"/>
    <property type="match status" value="1"/>
</dbReference>
<dbReference type="CDD" id="cd04590">
    <property type="entry name" value="CBS_pair_CorC_HlyC_assoc"/>
    <property type="match status" value="1"/>
</dbReference>
<sequence length="449" mass="50875">MDDPYPSAYLLAQIAEISPAYLLINGVIFILLLICSALVSGSEVAFFSLTNDDLDDLYNQDTPKSKTVLELLKRPKVLLSTILILNNMVNIAIVTLTTFVVWTIFGLNATGIIVILVQTVGITFAIVFFGEIVPKVYANKARKEFSLGMAPTMNLFASVLKPISIFLMSISNLIERRIEKRGYTLSVEELNHALELTTEDTPTEEREILKGIVNFGTLTVRQVMRSRMEITAVDTEMDFHELMDKINKSGYSRIPVFHETIDNIQGILYIKDLLPYIERDENFAWQELIRKSFFVPENKKVDSLLKDFQQKRVHMAIVVDEYGGTSGLVTLEDLIEEIIGEINDEFDDADDFFFKELDPQTFIFEGKISLNDFCKKLELDSQIFDEVKGESESLGGLLLELNTKLPKNGTKIGFEGFEFTILAVDTRRIKKVKVHIKHDEKDGIGENID</sequence>
<keyword evidence="5" id="KW-0677">Repeat</keyword>
<dbReference type="PANTHER" id="PTHR22777">
    <property type="entry name" value="HEMOLYSIN-RELATED"/>
    <property type="match status" value="1"/>
</dbReference>
<dbReference type="OrthoDB" id="9798188at2"/>
<dbReference type="Pfam" id="PF00571">
    <property type="entry name" value="CBS"/>
    <property type="match status" value="2"/>
</dbReference>
<evidence type="ECO:0000256" key="1">
    <source>
        <dbReference type="ARBA" id="ARBA00004651"/>
    </source>
</evidence>
<evidence type="ECO:0000256" key="3">
    <source>
        <dbReference type="ARBA" id="ARBA00022475"/>
    </source>
</evidence>
<evidence type="ECO:0000256" key="9">
    <source>
        <dbReference type="SAM" id="Phobius"/>
    </source>
</evidence>
<keyword evidence="4 9" id="KW-0812">Transmembrane</keyword>
<keyword evidence="6 9" id="KW-1133">Transmembrane helix</keyword>
<feature type="transmembrane region" description="Helical" evidence="9">
    <location>
        <begin position="154"/>
        <end position="174"/>
    </location>
</feature>
<proteinExistence type="inferred from homology"/>
<dbReference type="eggNOG" id="COG1253">
    <property type="taxonomic scope" value="Bacteria"/>
</dbReference>
<feature type="domain" description="Transporter-associated" evidence="11">
    <location>
        <begin position="355"/>
        <end position="438"/>
    </location>
</feature>
<keyword evidence="8 9" id="KW-0472">Membrane</keyword>
<evidence type="ECO:0000256" key="6">
    <source>
        <dbReference type="ARBA" id="ARBA00022989"/>
    </source>
</evidence>
<accession>A0A0P8A9B3</accession>
<dbReference type="PANTHER" id="PTHR22777:SF32">
    <property type="entry name" value="UPF0053 INNER MEMBRANE PROTEIN YFJD"/>
    <property type="match status" value="1"/>
</dbReference>
<dbReference type="Gene3D" id="3.30.465.10">
    <property type="match status" value="1"/>
</dbReference>
<dbReference type="InterPro" id="IPR005170">
    <property type="entry name" value="Transptr-assoc_dom"/>
</dbReference>